<evidence type="ECO:0000313" key="3">
    <source>
        <dbReference type="Proteomes" id="UP000419144"/>
    </source>
</evidence>
<dbReference type="EMBL" id="BLBS01000047">
    <property type="protein sequence ID" value="GET91308.1"/>
    <property type="molecule type" value="Genomic_DNA"/>
</dbReference>
<dbReference type="VEuPathDB" id="TriTrypDB:LtaPh_3135100"/>
<name>A0A640KPM0_LEITA</name>
<comment type="caution">
    <text evidence="2">The sequence shown here is derived from an EMBL/GenBank/DDBJ whole genome shotgun (WGS) entry which is preliminary data.</text>
</comment>
<reference evidence="2" key="1">
    <citation type="submission" date="2019-11" db="EMBL/GenBank/DDBJ databases">
        <title>Leishmania tarentolae CDS.</title>
        <authorList>
            <person name="Goto Y."/>
            <person name="Yamagishi J."/>
        </authorList>
    </citation>
    <scope>NUCLEOTIDE SEQUENCE [LARGE SCALE GENOMIC DNA]</scope>
    <source>
        <strain evidence="2">Parrot Tar II</strain>
    </source>
</reference>
<feature type="region of interest" description="Disordered" evidence="1">
    <location>
        <begin position="322"/>
        <end position="347"/>
    </location>
</feature>
<dbReference type="OrthoDB" id="266507at2759"/>
<sequence>MSDRYGSMETSFQFSSSSSFRSVLPPIDQEGCTHLRVCVVAQGSSGKMRSEEGSGVRTCRLQHVKPFSLVHNEEEEEEAYARSQLPIHRTASMPPSRAASSNCVRDSARATVDSEYYFPSTVRGSTSPPGMSTYFSGAGASAAPVVRMANAAMSLMSEREPSEAMRKPDSTVVCEPEVEHVSGSISPSPPAVLSHSCAIRNHGCVPPAEVVVVNVEEAQAAHALLTSFSAAVIARYRLLKFKVVQRIYRVYYDKWRWRVSHSSPMVALLHVSAATQTSAPCHRSFSAGTEFADIDSFHATRSLSRAGGSPGGDAAVHDVQPCRFSPATPTPSRHLGEGESERGTSVTCSPAPAFLLETFASASPPSASPPSVYQIPTATISAVAPPTNGIGARTKPAKLLDFGRHSERPQRKSLHLFSIPEVNLPAVVPSPERIFRY</sequence>
<dbReference type="AlphaFoldDB" id="A0A640KPM0"/>
<dbReference type="Proteomes" id="UP000419144">
    <property type="component" value="Unassembled WGS sequence"/>
</dbReference>
<evidence type="ECO:0000313" key="2">
    <source>
        <dbReference type="EMBL" id="GET91308.1"/>
    </source>
</evidence>
<keyword evidence="3" id="KW-1185">Reference proteome</keyword>
<gene>
    <name evidence="2" type="ORF">LtaPh_3135100</name>
</gene>
<accession>A0A640KPM0</accession>
<evidence type="ECO:0000256" key="1">
    <source>
        <dbReference type="SAM" id="MobiDB-lite"/>
    </source>
</evidence>
<proteinExistence type="predicted"/>
<protein>
    <submittedName>
        <fullName evidence="2">Uncharacterized protein</fullName>
    </submittedName>
</protein>
<organism evidence="2 3">
    <name type="scientific">Leishmania tarentolae</name>
    <name type="common">Sauroleishmania tarentolae</name>
    <dbReference type="NCBI Taxonomy" id="5689"/>
    <lineage>
        <taxon>Eukaryota</taxon>
        <taxon>Discoba</taxon>
        <taxon>Euglenozoa</taxon>
        <taxon>Kinetoplastea</taxon>
        <taxon>Metakinetoplastina</taxon>
        <taxon>Trypanosomatida</taxon>
        <taxon>Trypanosomatidae</taxon>
        <taxon>Leishmaniinae</taxon>
        <taxon>Leishmania</taxon>
        <taxon>lizard Leishmania</taxon>
    </lineage>
</organism>